<comment type="caution">
    <text evidence="1">The sequence shown here is derived from an EMBL/GenBank/DDBJ whole genome shotgun (WGS) entry which is preliminary data.</text>
</comment>
<keyword evidence="2" id="KW-1185">Reference proteome</keyword>
<proteinExistence type="predicted"/>
<organism evidence="1 2">
    <name type="scientific">Ephemerocybe angulata</name>
    <dbReference type="NCBI Taxonomy" id="980116"/>
    <lineage>
        <taxon>Eukaryota</taxon>
        <taxon>Fungi</taxon>
        <taxon>Dikarya</taxon>
        <taxon>Basidiomycota</taxon>
        <taxon>Agaricomycotina</taxon>
        <taxon>Agaricomycetes</taxon>
        <taxon>Agaricomycetidae</taxon>
        <taxon>Agaricales</taxon>
        <taxon>Agaricineae</taxon>
        <taxon>Psathyrellaceae</taxon>
        <taxon>Ephemerocybe</taxon>
    </lineage>
</organism>
<accession>A0A8H6IH04</accession>
<dbReference type="Proteomes" id="UP000521943">
    <property type="component" value="Unassembled WGS sequence"/>
</dbReference>
<gene>
    <name evidence="1" type="ORF">DFP72DRAFT_873935</name>
</gene>
<reference evidence="1 2" key="1">
    <citation type="submission" date="2020-07" db="EMBL/GenBank/DDBJ databases">
        <title>Comparative genomics of pyrophilous fungi reveals a link between fire events and developmental genes.</title>
        <authorList>
            <consortium name="DOE Joint Genome Institute"/>
            <person name="Steindorff A.S."/>
            <person name="Carver A."/>
            <person name="Calhoun S."/>
            <person name="Stillman K."/>
            <person name="Liu H."/>
            <person name="Lipzen A."/>
            <person name="Pangilinan J."/>
            <person name="Labutti K."/>
            <person name="Bruns T.D."/>
            <person name="Grigoriev I.V."/>
        </authorList>
    </citation>
    <scope>NUCLEOTIDE SEQUENCE [LARGE SCALE GENOMIC DNA]</scope>
    <source>
        <strain evidence="1 2">CBS 144469</strain>
    </source>
</reference>
<evidence type="ECO:0000313" key="1">
    <source>
        <dbReference type="EMBL" id="KAF6763992.1"/>
    </source>
</evidence>
<dbReference type="EMBL" id="JACGCI010000005">
    <property type="protein sequence ID" value="KAF6763992.1"/>
    <property type="molecule type" value="Genomic_DNA"/>
</dbReference>
<protein>
    <submittedName>
        <fullName evidence="1">Uncharacterized protein</fullName>
    </submittedName>
</protein>
<dbReference type="AlphaFoldDB" id="A0A8H6IH04"/>
<evidence type="ECO:0000313" key="2">
    <source>
        <dbReference type="Proteomes" id="UP000521943"/>
    </source>
</evidence>
<sequence>MTLPRRSLVYIVCTLYPCIALLRRRLLRFPVGLDADTSYPLPRIPSSPATVRQLEIEVPLGKEKYAYGPSGWSLKVITGLSSSLRIEQNVVATVVSTTFKFWVCCNLTVYRVSAWCCTISESPPKSCCSCLRFCVALDIRSIGWLVGVDARPEASS</sequence>
<name>A0A8H6IH04_9AGAR</name>